<accession>A0A6A3G3L3</accession>
<evidence type="ECO:0000313" key="4">
    <source>
        <dbReference type="Proteomes" id="UP000435112"/>
    </source>
</evidence>
<organism evidence="3 4">
    <name type="scientific">Phytophthora rubi</name>
    <dbReference type="NCBI Taxonomy" id="129364"/>
    <lineage>
        <taxon>Eukaryota</taxon>
        <taxon>Sar</taxon>
        <taxon>Stramenopiles</taxon>
        <taxon>Oomycota</taxon>
        <taxon>Peronosporomycetes</taxon>
        <taxon>Peronosporales</taxon>
        <taxon>Peronosporaceae</taxon>
        <taxon>Phytophthora</taxon>
    </lineage>
</organism>
<name>A0A6A3G3L3_9STRA</name>
<feature type="chain" id="PRO_5025678925" description="Secreted protein" evidence="2">
    <location>
        <begin position="17"/>
        <end position="102"/>
    </location>
</feature>
<sequence>MFLLLLLLQLHHVLRGAVQRQELLAHRQVDAPSSRVLASDNSSLFLLAVVRAGTRGDHAPVHDARSRVVGVVVVSLAVLLLLLLEAALAVIRFVQRTKLQIP</sequence>
<protein>
    <recommendedName>
        <fullName evidence="5">Secreted protein</fullName>
    </recommendedName>
</protein>
<keyword evidence="1" id="KW-1133">Transmembrane helix</keyword>
<dbReference type="EMBL" id="QXFU01012426">
    <property type="protein sequence ID" value="KAE8951613.1"/>
    <property type="molecule type" value="Genomic_DNA"/>
</dbReference>
<gene>
    <name evidence="3" type="ORF">PR002_g32924</name>
</gene>
<feature type="transmembrane region" description="Helical" evidence="1">
    <location>
        <begin position="68"/>
        <end position="91"/>
    </location>
</feature>
<comment type="caution">
    <text evidence="3">The sequence shown here is derived from an EMBL/GenBank/DDBJ whole genome shotgun (WGS) entry which is preliminary data.</text>
</comment>
<evidence type="ECO:0000313" key="3">
    <source>
        <dbReference type="EMBL" id="KAE8951613.1"/>
    </source>
</evidence>
<keyword evidence="1" id="KW-0812">Transmembrane</keyword>
<reference evidence="3 4" key="1">
    <citation type="submission" date="2018-09" db="EMBL/GenBank/DDBJ databases">
        <title>Genomic investigation of the strawberry pathogen Phytophthora fragariae indicates pathogenicity is determined by transcriptional variation in three key races.</title>
        <authorList>
            <person name="Adams T.M."/>
            <person name="Armitage A.D."/>
            <person name="Sobczyk M.K."/>
            <person name="Bates H.J."/>
            <person name="Dunwell J.M."/>
            <person name="Nellist C.F."/>
            <person name="Harrison R.J."/>
        </authorList>
    </citation>
    <scope>NUCLEOTIDE SEQUENCE [LARGE SCALE GENOMIC DNA]</scope>
    <source>
        <strain evidence="3 4">SCRP324</strain>
    </source>
</reference>
<dbReference type="Proteomes" id="UP000435112">
    <property type="component" value="Unassembled WGS sequence"/>
</dbReference>
<keyword evidence="1" id="KW-0472">Membrane</keyword>
<feature type="signal peptide" evidence="2">
    <location>
        <begin position="1"/>
        <end position="16"/>
    </location>
</feature>
<keyword evidence="2" id="KW-0732">Signal</keyword>
<evidence type="ECO:0000256" key="1">
    <source>
        <dbReference type="SAM" id="Phobius"/>
    </source>
</evidence>
<proteinExistence type="predicted"/>
<evidence type="ECO:0008006" key="5">
    <source>
        <dbReference type="Google" id="ProtNLM"/>
    </source>
</evidence>
<dbReference type="AlphaFoldDB" id="A0A6A3G3L3"/>
<evidence type="ECO:0000256" key="2">
    <source>
        <dbReference type="SAM" id="SignalP"/>
    </source>
</evidence>